<sequence>MTIGDESAFVAVPAYLRSTVPYNLLPVTCKGYVELGVFLWNSQGWCEAFPGPSTRANLKLPHSVQILPFLHLGQSTRDSPPDCQTNA</sequence>
<dbReference type="EnsemblFungi" id="CEF77217">
    <property type="protein sequence ID" value="CEF77217"/>
    <property type="gene ID" value="FGRRES_15512"/>
</dbReference>
<reference evidence="2 3" key="2">
    <citation type="journal article" date="2010" name="Nature">
        <title>Comparative genomics reveals mobile pathogenicity chromosomes in Fusarium.</title>
        <authorList>
            <person name="Ma L.J."/>
            <person name="van der Does H.C."/>
            <person name="Borkovich K.A."/>
            <person name="Coleman J.J."/>
            <person name="Daboussi M.J."/>
            <person name="Di Pietro A."/>
            <person name="Dufresne M."/>
            <person name="Freitag M."/>
            <person name="Grabherr M."/>
            <person name="Henrissat B."/>
            <person name="Houterman P.M."/>
            <person name="Kang S."/>
            <person name="Shim W.B."/>
            <person name="Woloshuk C."/>
            <person name="Xie X."/>
            <person name="Xu J.R."/>
            <person name="Antoniw J."/>
            <person name="Baker S.E."/>
            <person name="Bluhm B.H."/>
            <person name="Breakspear A."/>
            <person name="Brown D.W."/>
            <person name="Butchko R.A."/>
            <person name="Chapman S."/>
            <person name="Coulson R."/>
            <person name="Coutinho P.M."/>
            <person name="Danchin E.G."/>
            <person name="Diener A."/>
            <person name="Gale L.R."/>
            <person name="Gardiner D.M."/>
            <person name="Goff S."/>
            <person name="Hammond-Kosack K.E."/>
            <person name="Hilburn K."/>
            <person name="Hua-Van A."/>
            <person name="Jonkers W."/>
            <person name="Kazan K."/>
            <person name="Kodira C.D."/>
            <person name="Koehrsen M."/>
            <person name="Kumar L."/>
            <person name="Lee Y.H."/>
            <person name="Li L."/>
            <person name="Manners J.M."/>
            <person name="Miranda-Saavedra D."/>
            <person name="Mukherjee M."/>
            <person name="Park G."/>
            <person name="Park J."/>
            <person name="Park S.Y."/>
            <person name="Proctor R.H."/>
            <person name="Regev A."/>
            <person name="Ruiz-Roldan M.C."/>
            <person name="Sain D."/>
            <person name="Sakthikumar S."/>
            <person name="Sykes S."/>
            <person name="Schwartz D.C."/>
            <person name="Turgeon B.G."/>
            <person name="Wapinski I."/>
            <person name="Yoder O."/>
            <person name="Young S."/>
            <person name="Zeng Q."/>
            <person name="Zhou S."/>
            <person name="Galagan J."/>
            <person name="Cuomo C.A."/>
            <person name="Kistler H.C."/>
            <person name="Rep M."/>
        </authorList>
    </citation>
    <scope>GENOME REANNOTATION</scope>
    <source>
        <strain evidence="3">ATCC MYA-4620 / CBS 123657 / FGSC 9075 / NRRL 31084 / PH-1</strain>
        <strain evidence="2">PH-1 / ATCC MYA-4620 / FGSC 9075 / NRRL 31084</strain>
    </source>
</reference>
<dbReference type="Proteomes" id="UP000070720">
    <property type="component" value="Chromosome 2"/>
</dbReference>
<name>A0A098DFJ6_GIBZE</name>
<evidence type="ECO:0000313" key="3">
    <source>
        <dbReference type="Proteomes" id="UP000070720"/>
    </source>
</evidence>
<proteinExistence type="predicted"/>
<organism evidence="1 3">
    <name type="scientific">Gibberella zeae (strain ATCC MYA-4620 / CBS 123657 / FGSC 9075 / NRRL 31084 / PH-1)</name>
    <name type="common">Wheat head blight fungus</name>
    <name type="synonym">Fusarium graminearum</name>
    <dbReference type="NCBI Taxonomy" id="229533"/>
    <lineage>
        <taxon>Eukaryota</taxon>
        <taxon>Fungi</taxon>
        <taxon>Dikarya</taxon>
        <taxon>Ascomycota</taxon>
        <taxon>Pezizomycotina</taxon>
        <taxon>Sordariomycetes</taxon>
        <taxon>Hypocreomycetidae</taxon>
        <taxon>Hypocreales</taxon>
        <taxon>Nectriaceae</taxon>
        <taxon>Fusarium</taxon>
    </lineage>
</organism>
<evidence type="ECO:0000313" key="1">
    <source>
        <dbReference type="EMBL" id="CEF77217.1"/>
    </source>
</evidence>
<accession>A0A0E0S142</accession>
<accession>A0A098DFJ6</accession>
<dbReference type="EMBL" id="HG970333">
    <property type="protein sequence ID" value="CEF77217.1"/>
    <property type="molecule type" value="Genomic_DNA"/>
</dbReference>
<reference evidence="1 3" key="3">
    <citation type="journal article" date="2015" name="BMC Genomics">
        <title>The completed genome sequence of the pathogenic ascomycete fungus Fusarium graminearum.</title>
        <authorList>
            <person name="King R."/>
            <person name="Urban M."/>
            <person name="Hammond-Kosack M.C."/>
            <person name="Hassani-Pak K."/>
            <person name="Hammond-Kosack K.E."/>
        </authorList>
    </citation>
    <scope>NUCLEOTIDE SEQUENCE [LARGE SCALE GENOMIC DNA]</scope>
    <source>
        <strain evidence="3">ATCC MYA-4620 / CBS 123657 / FGSC 9075 / NRRL 31084 / PH-1</strain>
        <strain evidence="1">PH-1</strain>
    </source>
</reference>
<protein>
    <submittedName>
        <fullName evidence="1">Chromosome 2, complete genome</fullName>
    </submittedName>
</protein>
<evidence type="ECO:0000313" key="2">
    <source>
        <dbReference type="EnsemblFungi" id="CEF77217"/>
    </source>
</evidence>
<keyword evidence="3" id="KW-1185">Reference proteome</keyword>
<gene>
    <name evidence="1" type="ORF">FGRAMPH1_01T10829</name>
</gene>
<reference evidence="2 3" key="1">
    <citation type="journal article" date="2007" name="Science">
        <title>The Fusarium graminearum genome reveals a link between localized polymorphism and pathogen specialization.</title>
        <authorList>
            <person name="Cuomo C.A."/>
            <person name="Gueldener U."/>
            <person name="Xu J.-R."/>
            <person name="Trail F."/>
            <person name="Turgeon B.G."/>
            <person name="Di Pietro A."/>
            <person name="Walton J.D."/>
            <person name="Ma L.-J."/>
            <person name="Baker S.E."/>
            <person name="Rep M."/>
            <person name="Adam G."/>
            <person name="Antoniw J."/>
            <person name="Baldwin T."/>
            <person name="Calvo S.E."/>
            <person name="Chang Y.-L."/>
            <person name="DeCaprio D."/>
            <person name="Gale L.R."/>
            <person name="Gnerre S."/>
            <person name="Goswami R.S."/>
            <person name="Hammond-Kosack K."/>
            <person name="Harris L.J."/>
            <person name="Hilburn K."/>
            <person name="Kennell J.C."/>
            <person name="Kroken S."/>
            <person name="Magnuson J.K."/>
            <person name="Mannhaupt G."/>
            <person name="Mauceli E.W."/>
            <person name="Mewes H.-W."/>
            <person name="Mitterbauer R."/>
            <person name="Muehlbauer G."/>
            <person name="Muensterkoetter M."/>
            <person name="Nelson D."/>
            <person name="O'Donnell K."/>
            <person name="Ouellet T."/>
            <person name="Qi W."/>
            <person name="Quesneville H."/>
            <person name="Roncero M.I.G."/>
            <person name="Seong K.-Y."/>
            <person name="Tetko I.V."/>
            <person name="Urban M."/>
            <person name="Waalwijk C."/>
            <person name="Ward T.J."/>
            <person name="Yao J."/>
            <person name="Birren B.W."/>
            <person name="Kistler H.C."/>
        </authorList>
    </citation>
    <scope>NUCLEOTIDE SEQUENCE [LARGE SCALE GENOMIC DNA]</scope>
    <source>
        <strain evidence="3">ATCC MYA-4620 / CBS 123657 / FGSC 9075 / NRRL 31084 / PH-1</strain>
        <strain evidence="2">PH-1 / ATCC MYA-4620 / FGSC 9075 / NRRL 31084</strain>
    </source>
</reference>
<dbReference type="AlphaFoldDB" id="A0A098DFJ6"/>
<reference evidence="2" key="4">
    <citation type="submission" date="2017-01" db="UniProtKB">
        <authorList>
            <consortium name="EnsemblFungi"/>
        </authorList>
    </citation>
    <scope>IDENTIFICATION</scope>
    <source>
        <strain evidence="2">PH-1 / ATCC MYA-4620 / FGSC 9075 / NRRL 31084</strain>
    </source>
</reference>
<dbReference type="VEuPathDB" id="FungiDB:FGRAMPH1_01G10829"/>
<dbReference type="InParanoid" id="A0A098DFJ6"/>